<keyword evidence="7" id="KW-0239">DNA-directed DNA polymerase</keyword>
<dbReference type="PROSITE" id="PS00552">
    <property type="entry name" value="HTH_MERR_1"/>
    <property type="match status" value="1"/>
</dbReference>
<evidence type="ECO:0000256" key="8">
    <source>
        <dbReference type="ARBA" id="ARBA00023125"/>
    </source>
</evidence>
<reference evidence="11" key="1">
    <citation type="submission" date="2011-12" db="EMBL/GenBank/DDBJ databases">
        <title>Complete genome sequence of Streptomyces cattleya strain DSM 46488.</title>
        <authorList>
            <person name="Ou H.-Y."/>
            <person name="Li P."/>
            <person name="Zhao C."/>
            <person name="O'Hagan D."/>
            <person name="Deng Z."/>
        </authorList>
    </citation>
    <scope>NUCLEOTIDE SEQUENCE [LARGE SCALE GENOMIC DNA]</scope>
    <source>
        <strain evidence="11">ATCC 35852 / DSM 46488 / JCM 4925 / NBRC 14057 / NRRL 8057</strain>
    </source>
</reference>
<proteinExistence type="inferred from homology"/>
<dbReference type="SUPFAM" id="SSF55979">
    <property type="entry name" value="DNA clamp"/>
    <property type="match status" value="2"/>
</dbReference>
<evidence type="ECO:0000313" key="10">
    <source>
        <dbReference type="EMBL" id="AEW95533.1"/>
    </source>
</evidence>
<gene>
    <name evidence="10" type="ordered locus">SCATT_31620</name>
</gene>
<dbReference type="RefSeq" id="WP_014143899.1">
    <property type="nucleotide sequence ID" value="NC_016111.1"/>
</dbReference>
<dbReference type="EMBL" id="CP003219">
    <property type="protein sequence ID" value="AEW95533.1"/>
    <property type="molecule type" value="Genomic_DNA"/>
</dbReference>
<dbReference type="SUPFAM" id="SSF46955">
    <property type="entry name" value="Putative DNA-binding domain"/>
    <property type="match status" value="1"/>
</dbReference>
<evidence type="ECO:0000313" key="11">
    <source>
        <dbReference type="Proteomes" id="UP000007842"/>
    </source>
</evidence>
<feature type="domain" description="HTH merR-type" evidence="9">
    <location>
        <begin position="7"/>
        <end position="77"/>
    </location>
</feature>
<dbReference type="InterPro" id="IPR046938">
    <property type="entry name" value="DNA_clamp_sf"/>
</dbReference>
<dbReference type="InterPro" id="IPR000551">
    <property type="entry name" value="MerR-type_HTH_dom"/>
</dbReference>
<evidence type="ECO:0000259" key="9">
    <source>
        <dbReference type="PROSITE" id="PS50937"/>
    </source>
</evidence>
<evidence type="ECO:0000256" key="7">
    <source>
        <dbReference type="ARBA" id="ARBA00022932"/>
    </source>
</evidence>
<dbReference type="InterPro" id="IPR009061">
    <property type="entry name" value="DNA-bd_dom_put_sf"/>
</dbReference>
<comment type="subcellular location">
    <subcellularLocation>
        <location evidence="1">Cytoplasm</location>
    </subcellularLocation>
</comment>
<evidence type="ECO:0000256" key="3">
    <source>
        <dbReference type="ARBA" id="ARBA00022490"/>
    </source>
</evidence>
<accession>F8JTH3</accession>
<comment type="similarity">
    <text evidence="2">Belongs to the beta sliding clamp family.</text>
</comment>
<dbReference type="GO" id="GO:0003677">
    <property type="term" value="F:DNA binding"/>
    <property type="evidence" value="ECO:0007669"/>
    <property type="project" value="UniProtKB-KW"/>
</dbReference>
<dbReference type="KEGG" id="sct:SCAT_3167"/>
<evidence type="ECO:0000256" key="6">
    <source>
        <dbReference type="ARBA" id="ARBA00022705"/>
    </source>
</evidence>
<dbReference type="CDD" id="cd00140">
    <property type="entry name" value="beta_clamp"/>
    <property type="match status" value="1"/>
</dbReference>
<name>F8JTH3_STREN</name>
<dbReference type="GO" id="GO:0009360">
    <property type="term" value="C:DNA polymerase III complex"/>
    <property type="evidence" value="ECO:0007669"/>
    <property type="project" value="InterPro"/>
</dbReference>
<dbReference type="GO" id="GO:0003887">
    <property type="term" value="F:DNA-directed DNA polymerase activity"/>
    <property type="evidence" value="ECO:0007669"/>
    <property type="project" value="UniProtKB-KW"/>
</dbReference>
<protein>
    <submittedName>
        <fullName evidence="10">Putative transcriptional regulator</fullName>
    </submittedName>
</protein>
<dbReference type="GO" id="GO:0005737">
    <property type="term" value="C:cytoplasm"/>
    <property type="evidence" value="ECO:0007669"/>
    <property type="project" value="UniProtKB-SubCell"/>
</dbReference>
<keyword evidence="8" id="KW-0238">DNA-binding</keyword>
<dbReference type="InterPro" id="IPR001001">
    <property type="entry name" value="DNA_polIII_beta"/>
</dbReference>
<dbReference type="AlphaFoldDB" id="F8JTH3"/>
<dbReference type="GO" id="GO:0006271">
    <property type="term" value="P:DNA strand elongation involved in DNA replication"/>
    <property type="evidence" value="ECO:0007669"/>
    <property type="project" value="TreeGrafter"/>
</dbReference>
<keyword evidence="5" id="KW-0548">Nucleotidyltransferase</keyword>
<dbReference type="Gene3D" id="1.10.1660.10">
    <property type="match status" value="1"/>
</dbReference>
<dbReference type="SMART" id="SM00422">
    <property type="entry name" value="HTH_MERR"/>
    <property type="match status" value="1"/>
</dbReference>
<dbReference type="OrthoDB" id="7849865at2"/>
<sequence length="371" mass="38695">MDDTGALFAIGAFARRVGLTPSALRFYDDCGVLRPAEVDAVTGYRYYAAEQEPRAVLVRRLREAGVPLVDAAVVLDGPAERARDVLHAHLRRTRESAATTQSAIETVLRELSGDGAPGTLVRLGGAELARAVRQVTPAAATGAAREGFPVLGHVLLDAGYDEVCLVATDRYRLAVRALRPVSFEGEPVRLLLDADRLRQMAAWALPLTEVVVGTDGRTVRFGGAGEERELRAGEGEFPDYRLVLDATAPPRHRVVADRRALCEALVGAGRVPGAPVTLRAGASGLVVAGAPGTPAIDVAAVRTGPVPSVAFDPRVLLPALEASVGPDVLLEVSTADQPVVVRSADQGGFTTLVMPVRPAPVGGPGGSAPTA</sequence>
<evidence type="ECO:0000256" key="1">
    <source>
        <dbReference type="ARBA" id="ARBA00004496"/>
    </source>
</evidence>
<evidence type="ECO:0000256" key="2">
    <source>
        <dbReference type="ARBA" id="ARBA00010752"/>
    </source>
</evidence>
<dbReference type="PATRIC" id="fig|1003195.11.peg.4648"/>
<keyword evidence="6" id="KW-0235">DNA replication</keyword>
<dbReference type="Gene3D" id="3.10.150.10">
    <property type="entry name" value="DNA Polymerase III, subunit A, domain 2"/>
    <property type="match status" value="2"/>
</dbReference>
<dbReference type="eggNOG" id="COG0789">
    <property type="taxonomic scope" value="Bacteria"/>
</dbReference>
<keyword evidence="3" id="KW-0963">Cytoplasm</keyword>
<dbReference type="Proteomes" id="UP000007842">
    <property type="component" value="Chromosome"/>
</dbReference>
<dbReference type="GO" id="GO:0006355">
    <property type="term" value="P:regulation of DNA-templated transcription"/>
    <property type="evidence" value="ECO:0007669"/>
    <property type="project" value="InterPro"/>
</dbReference>
<dbReference type="HOGENOM" id="CLU_066011_0_0_11"/>
<accession>G8WZT2</accession>
<dbReference type="KEGG" id="scy:SCATT_31620"/>
<dbReference type="STRING" id="1003195.SCATT_31620"/>
<evidence type="ECO:0000256" key="5">
    <source>
        <dbReference type="ARBA" id="ARBA00022695"/>
    </source>
</evidence>
<keyword evidence="4" id="KW-0808">Transferase</keyword>
<dbReference type="eggNOG" id="COG0592">
    <property type="taxonomic scope" value="Bacteria"/>
</dbReference>
<organism evidence="10 11">
    <name type="scientific">Streptantibioticus cattleyicolor (strain ATCC 35852 / DSM 46488 / JCM 4925 / NBRC 14057 / NRRL 8057)</name>
    <name type="common">Streptomyces cattleya</name>
    <dbReference type="NCBI Taxonomy" id="1003195"/>
    <lineage>
        <taxon>Bacteria</taxon>
        <taxon>Bacillati</taxon>
        <taxon>Actinomycetota</taxon>
        <taxon>Actinomycetes</taxon>
        <taxon>Kitasatosporales</taxon>
        <taxon>Streptomycetaceae</taxon>
        <taxon>Streptantibioticus</taxon>
    </lineage>
</organism>
<dbReference type="PANTHER" id="PTHR30478:SF0">
    <property type="entry name" value="BETA SLIDING CLAMP"/>
    <property type="match status" value="1"/>
</dbReference>
<dbReference type="PANTHER" id="PTHR30478">
    <property type="entry name" value="DNA POLYMERASE III SUBUNIT BETA"/>
    <property type="match status" value="1"/>
</dbReference>
<dbReference type="Pfam" id="PF13411">
    <property type="entry name" value="MerR_1"/>
    <property type="match status" value="1"/>
</dbReference>
<keyword evidence="11" id="KW-1185">Reference proteome</keyword>
<evidence type="ECO:0000256" key="4">
    <source>
        <dbReference type="ARBA" id="ARBA00022679"/>
    </source>
</evidence>
<dbReference type="PROSITE" id="PS50937">
    <property type="entry name" value="HTH_MERR_2"/>
    <property type="match status" value="1"/>
</dbReference>